<feature type="compositionally biased region" description="Polar residues" evidence="3">
    <location>
        <begin position="332"/>
        <end position="341"/>
    </location>
</feature>
<dbReference type="FunFam" id="3.30.500.10:FF:000001">
    <property type="entry name" value="H-2 class I histocompatibility antigen, alpha chain"/>
    <property type="match status" value="1"/>
</dbReference>
<dbReference type="InterPro" id="IPR050208">
    <property type="entry name" value="MHC_class-I_related"/>
</dbReference>
<dbReference type="GO" id="GO:0005615">
    <property type="term" value="C:extracellular space"/>
    <property type="evidence" value="ECO:0007669"/>
    <property type="project" value="TreeGrafter"/>
</dbReference>
<dbReference type="PRINTS" id="PR01638">
    <property type="entry name" value="MHCCLASSI"/>
</dbReference>
<evidence type="ECO:0000256" key="2">
    <source>
        <dbReference type="RuleBase" id="RU004439"/>
    </source>
</evidence>
<dbReference type="Pfam" id="PF00129">
    <property type="entry name" value="MHC_I"/>
    <property type="match status" value="1"/>
</dbReference>
<dbReference type="SUPFAM" id="SSF54452">
    <property type="entry name" value="MHC antigen-recognition domain"/>
    <property type="match status" value="1"/>
</dbReference>
<dbReference type="InterPro" id="IPR003597">
    <property type="entry name" value="Ig_C1-set"/>
</dbReference>
<dbReference type="GO" id="GO:0009897">
    <property type="term" value="C:external side of plasma membrane"/>
    <property type="evidence" value="ECO:0007669"/>
    <property type="project" value="TreeGrafter"/>
</dbReference>
<organism evidence="6 7">
    <name type="scientific">Oreochromis aureus</name>
    <name type="common">Israeli tilapia</name>
    <name type="synonym">Chromis aureus</name>
    <dbReference type="NCBI Taxonomy" id="47969"/>
    <lineage>
        <taxon>Eukaryota</taxon>
        <taxon>Metazoa</taxon>
        <taxon>Chordata</taxon>
        <taxon>Craniata</taxon>
        <taxon>Vertebrata</taxon>
        <taxon>Euteleostomi</taxon>
        <taxon>Actinopterygii</taxon>
        <taxon>Neopterygii</taxon>
        <taxon>Teleostei</taxon>
        <taxon>Neoteleostei</taxon>
        <taxon>Acanthomorphata</taxon>
        <taxon>Ovalentaria</taxon>
        <taxon>Cichlomorphae</taxon>
        <taxon>Cichliformes</taxon>
        <taxon>Cichlidae</taxon>
        <taxon>African cichlids</taxon>
        <taxon>Pseudocrenilabrinae</taxon>
        <taxon>Oreochromini</taxon>
        <taxon>Oreochromis</taxon>
    </lineage>
</organism>
<dbReference type="InterPro" id="IPR007110">
    <property type="entry name" value="Ig-like_dom"/>
</dbReference>
<feature type="compositionally biased region" description="Low complexity" evidence="3">
    <location>
        <begin position="318"/>
        <end position="331"/>
    </location>
</feature>
<feature type="region of interest" description="Disordered" evidence="3">
    <location>
        <begin position="297"/>
        <end position="341"/>
    </location>
</feature>
<dbReference type="PROSITE" id="PS50835">
    <property type="entry name" value="IG_LIKE"/>
    <property type="match status" value="1"/>
</dbReference>
<dbReference type="Gene3D" id="3.30.500.10">
    <property type="entry name" value="MHC class I-like antigen recognition-like"/>
    <property type="match status" value="1"/>
</dbReference>
<dbReference type="InterPro" id="IPR001039">
    <property type="entry name" value="MHC_I_a_a1/a2"/>
</dbReference>
<evidence type="ECO:0000256" key="3">
    <source>
        <dbReference type="SAM" id="MobiDB-lite"/>
    </source>
</evidence>
<gene>
    <name evidence="6" type="primary">LOC116315410</name>
</gene>
<dbReference type="InterPro" id="IPR036179">
    <property type="entry name" value="Ig-like_dom_sf"/>
</dbReference>
<dbReference type="Proteomes" id="UP000472276">
    <property type="component" value="Unassembled WGS sequence"/>
</dbReference>
<evidence type="ECO:0000256" key="1">
    <source>
        <dbReference type="ARBA" id="ARBA00023180"/>
    </source>
</evidence>
<evidence type="ECO:0000313" key="7">
    <source>
        <dbReference type="Proteomes" id="UP000472276"/>
    </source>
</evidence>
<dbReference type="PANTHER" id="PTHR16675:SF237">
    <property type="entry name" value="MHC CLASS I ANTIGEN TRANSCRIPT VARIANT 1-RELATED"/>
    <property type="match status" value="1"/>
</dbReference>
<dbReference type="InterPro" id="IPR037055">
    <property type="entry name" value="MHC_I-like_Ag-recog_sf"/>
</dbReference>
<dbReference type="Gene3D" id="2.60.40.10">
    <property type="entry name" value="Immunoglobulins"/>
    <property type="match status" value="1"/>
</dbReference>
<keyword evidence="4" id="KW-0732">Signal</keyword>
<feature type="chain" id="PRO_5044320421" description="Ig-like domain-containing protein" evidence="4">
    <location>
        <begin position="20"/>
        <end position="341"/>
    </location>
</feature>
<reference evidence="6" key="1">
    <citation type="submission" date="2025-08" db="UniProtKB">
        <authorList>
            <consortium name="Ensembl"/>
        </authorList>
    </citation>
    <scope>IDENTIFICATION</scope>
</reference>
<name>A0A668SRQ5_OREAU</name>
<feature type="signal peptide" evidence="4">
    <location>
        <begin position="1"/>
        <end position="19"/>
    </location>
</feature>
<dbReference type="Pfam" id="PF07654">
    <property type="entry name" value="C1-set"/>
    <property type="match status" value="1"/>
</dbReference>
<dbReference type="SUPFAM" id="SSF48726">
    <property type="entry name" value="Immunoglobulin"/>
    <property type="match status" value="1"/>
</dbReference>
<evidence type="ECO:0000259" key="5">
    <source>
        <dbReference type="PROSITE" id="PS50835"/>
    </source>
</evidence>
<dbReference type="Ensembl" id="ENSOABT00000017957.2">
    <property type="protein sequence ID" value="ENSOABP00000017423.2"/>
    <property type="gene ID" value="ENSOABG00000017961.2"/>
</dbReference>
<dbReference type="FunFam" id="2.60.40.10:FF:000943">
    <property type="entry name" value="Classical MHC class I molecule, alpha-chain"/>
    <property type="match status" value="1"/>
</dbReference>
<dbReference type="InterPro" id="IPR013783">
    <property type="entry name" value="Ig-like_fold"/>
</dbReference>
<dbReference type="AlphaFoldDB" id="A0A668SRQ5"/>
<dbReference type="SMART" id="SM00407">
    <property type="entry name" value="IGc1"/>
    <property type="match status" value="1"/>
</dbReference>
<comment type="similarity">
    <text evidence="2">Belongs to the MHC class I family.</text>
</comment>
<evidence type="ECO:0000313" key="6">
    <source>
        <dbReference type="Ensembl" id="ENSOABP00000017423.2"/>
    </source>
</evidence>
<keyword evidence="7" id="KW-1185">Reference proteome</keyword>
<dbReference type="GO" id="GO:0006955">
    <property type="term" value="P:immune response"/>
    <property type="evidence" value="ECO:0007669"/>
    <property type="project" value="TreeGrafter"/>
</dbReference>
<sequence length="341" mass="38746">MKTFLCLTVVFLGLSRAAAVTHSLQYFYTASSGIPSFPEFVTVGMVDGQPFTYYDSNIRKEIPKQDWMAKAEGPKYWDSQTLASIGDEQTFKASINIVKQRFNQTGGVHVVQMMYGCEWDDETNEVDGYEHYGYDGEDFVTFHLKTQTWVAPKQKAVMTKHKWDNDKAFSAKVKNYHTQICPAWVKKYLNYGRSSLMRTVLPSVSLLQKSSSSAISCHATGFYPDRVEMFWKKDGVEFHEGVHKGEILTNNDGTFQMSVDLDLRSVPAEDWRRYDCVFQFSGVNEDIITTLDKTVIRTNEDMKTPPENDPERKRSPSDSDSATSSDGSYTDITSTTQLVTK</sequence>
<dbReference type="InterPro" id="IPR011161">
    <property type="entry name" value="MHC_I-like_Ag-recog"/>
</dbReference>
<proteinExistence type="inferred from homology"/>
<dbReference type="PANTHER" id="PTHR16675">
    <property type="entry name" value="MHC CLASS I-RELATED"/>
    <property type="match status" value="1"/>
</dbReference>
<evidence type="ECO:0000256" key="4">
    <source>
        <dbReference type="SAM" id="SignalP"/>
    </source>
</evidence>
<reference evidence="6" key="2">
    <citation type="submission" date="2025-09" db="UniProtKB">
        <authorList>
            <consortium name="Ensembl"/>
        </authorList>
    </citation>
    <scope>IDENTIFICATION</scope>
</reference>
<dbReference type="InterPro" id="IPR011162">
    <property type="entry name" value="MHC_I/II-like_Ag-recog"/>
</dbReference>
<keyword evidence="1" id="KW-0325">Glycoprotein</keyword>
<feature type="compositionally biased region" description="Basic and acidic residues" evidence="3">
    <location>
        <begin position="297"/>
        <end position="317"/>
    </location>
</feature>
<accession>A0A668SRQ5</accession>
<feature type="domain" description="Ig-like" evidence="5">
    <location>
        <begin position="202"/>
        <end position="289"/>
    </location>
</feature>
<protein>
    <recommendedName>
        <fullName evidence="5">Ig-like domain-containing protein</fullName>
    </recommendedName>
</protein>